<evidence type="ECO:0000256" key="3">
    <source>
        <dbReference type="ARBA" id="ARBA00022679"/>
    </source>
</evidence>
<keyword evidence="3 4" id="KW-0808">Transferase</keyword>
<comment type="caution">
    <text evidence="6">The sequence shown here is derived from an EMBL/GenBank/DDBJ whole genome shotgun (WGS) entry which is preliminary data.</text>
</comment>
<dbReference type="CDD" id="cd03784">
    <property type="entry name" value="GT1_Gtf-like"/>
    <property type="match status" value="1"/>
</dbReference>
<dbReference type="EMBL" id="JAUJYO010000009">
    <property type="protein sequence ID" value="KAK1308879.1"/>
    <property type="molecule type" value="Genomic_DNA"/>
</dbReference>
<gene>
    <name evidence="6" type="primary">UGT86A1</name>
    <name evidence="6" type="ORF">QJS10_CPA09g01800</name>
</gene>
<comment type="similarity">
    <text evidence="1 4">Belongs to the UDP-glycosyltransferase family.</text>
</comment>
<evidence type="ECO:0000313" key="7">
    <source>
        <dbReference type="Proteomes" id="UP001180020"/>
    </source>
</evidence>
<dbReference type="Proteomes" id="UP001180020">
    <property type="component" value="Unassembled WGS sequence"/>
</dbReference>
<keyword evidence="2 4" id="KW-0328">Glycosyltransferase</keyword>
<dbReference type="PANTHER" id="PTHR11926:SF1494">
    <property type="entry name" value="FLAVONOL 3-O-GLUCOSYLTRANSFERASE UGT76E12-RELATED"/>
    <property type="match status" value="1"/>
</dbReference>
<dbReference type="GO" id="GO:0080043">
    <property type="term" value="F:quercetin 3-O-glucosyltransferase activity"/>
    <property type="evidence" value="ECO:0007669"/>
    <property type="project" value="TreeGrafter"/>
</dbReference>
<keyword evidence="7" id="KW-1185">Reference proteome</keyword>
<dbReference type="GO" id="GO:0080044">
    <property type="term" value="F:quercetin 7-O-glucosyltransferase activity"/>
    <property type="evidence" value="ECO:0007669"/>
    <property type="project" value="TreeGrafter"/>
</dbReference>
<evidence type="ECO:0000256" key="4">
    <source>
        <dbReference type="RuleBase" id="RU003718"/>
    </source>
</evidence>
<organism evidence="6 7">
    <name type="scientific">Acorus calamus</name>
    <name type="common">Sweet flag</name>
    <dbReference type="NCBI Taxonomy" id="4465"/>
    <lineage>
        <taxon>Eukaryota</taxon>
        <taxon>Viridiplantae</taxon>
        <taxon>Streptophyta</taxon>
        <taxon>Embryophyta</taxon>
        <taxon>Tracheophyta</taxon>
        <taxon>Spermatophyta</taxon>
        <taxon>Magnoliopsida</taxon>
        <taxon>Liliopsida</taxon>
        <taxon>Acoraceae</taxon>
        <taxon>Acorus</taxon>
    </lineage>
</organism>
<reference evidence="6" key="2">
    <citation type="submission" date="2023-06" db="EMBL/GenBank/DDBJ databases">
        <authorList>
            <person name="Ma L."/>
            <person name="Liu K.-W."/>
            <person name="Li Z."/>
            <person name="Hsiao Y.-Y."/>
            <person name="Qi Y."/>
            <person name="Fu T."/>
            <person name="Tang G."/>
            <person name="Zhang D."/>
            <person name="Sun W.-H."/>
            <person name="Liu D.-K."/>
            <person name="Li Y."/>
            <person name="Chen G.-Z."/>
            <person name="Liu X.-D."/>
            <person name="Liao X.-Y."/>
            <person name="Jiang Y.-T."/>
            <person name="Yu X."/>
            <person name="Hao Y."/>
            <person name="Huang J."/>
            <person name="Zhao X.-W."/>
            <person name="Ke S."/>
            <person name="Chen Y.-Y."/>
            <person name="Wu W.-L."/>
            <person name="Hsu J.-L."/>
            <person name="Lin Y.-F."/>
            <person name="Huang M.-D."/>
            <person name="Li C.-Y."/>
            <person name="Huang L."/>
            <person name="Wang Z.-W."/>
            <person name="Zhao X."/>
            <person name="Zhong W.-Y."/>
            <person name="Peng D.-H."/>
            <person name="Ahmad S."/>
            <person name="Lan S."/>
            <person name="Zhang J.-S."/>
            <person name="Tsai W.-C."/>
            <person name="Van De Peer Y."/>
            <person name="Liu Z.-J."/>
        </authorList>
    </citation>
    <scope>NUCLEOTIDE SEQUENCE</scope>
    <source>
        <strain evidence="6">CP</strain>
        <tissue evidence="6">Leaves</tissue>
    </source>
</reference>
<dbReference type="Pfam" id="PF00201">
    <property type="entry name" value="UDPGT"/>
    <property type="match status" value="1"/>
</dbReference>
<name>A0AAV9E6T1_ACOCL</name>
<evidence type="ECO:0000256" key="5">
    <source>
        <dbReference type="RuleBase" id="RU362057"/>
    </source>
</evidence>
<dbReference type="PROSITE" id="PS00375">
    <property type="entry name" value="UDPGT"/>
    <property type="match status" value="1"/>
</dbReference>
<sequence length="470" mass="52302">MAPSTAQRRPHAILVAYPLQGHVIPSVHLALKLASRGLSITFVNTLSVHHQTLRAHSPTTDEEDVFACARRSGLDIRYEVVSDGLPLGFDRSLNHDQFMSALLHVLSAHVEELARGVEGVDCLIADTFFVWPATLARRLGIAYVSFWTEPALVFTLYYHLDLLRRNGHFGSNDNRDDTIDYIPGVPSLEPTDLPSYLQDTDTSTVVHQIIYKAFSEAKRADFVLCNTVQELEPSTISALQSTKPFYAVGPLFPSASTSTVPTSLWPESDCTHFLDPKPDHSVLYVSFGSYAHLSKRDLTEIALGLLDSRVSFLWVLRPDIVSSDDPDPLPAGFVESAGGRGLVVPWCRQAEVLKHRAVGGFFTHCGWNSVMESIWCGVPMLCLPLLTDQFVNRRLVVEEWRVGTGVEGRPRREKVAKKIGEVMMGGKVREGFVREIRETRRALENAVAVGGSSEVNLDRFIEDLTKRDCY</sequence>
<dbReference type="FunFam" id="3.40.50.2000:FF:000078">
    <property type="entry name" value="Glycosyltransferase"/>
    <property type="match status" value="1"/>
</dbReference>
<proteinExistence type="inferred from homology"/>
<dbReference type="InterPro" id="IPR002213">
    <property type="entry name" value="UDP_glucos_trans"/>
</dbReference>
<dbReference type="SUPFAM" id="SSF53756">
    <property type="entry name" value="UDP-Glycosyltransferase/glycogen phosphorylase"/>
    <property type="match status" value="1"/>
</dbReference>
<evidence type="ECO:0000313" key="6">
    <source>
        <dbReference type="EMBL" id="KAK1308879.1"/>
    </source>
</evidence>
<protein>
    <recommendedName>
        <fullName evidence="5">Glycosyltransferase</fullName>
        <ecNumber evidence="5">2.4.1.-</ecNumber>
    </recommendedName>
</protein>
<accession>A0AAV9E6T1</accession>
<evidence type="ECO:0000256" key="2">
    <source>
        <dbReference type="ARBA" id="ARBA00022676"/>
    </source>
</evidence>
<dbReference type="InterPro" id="IPR035595">
    <property type="entry name" value="UDP_glycos_trans_CS"/>
</dbReference>
<dbReference type="Gene3D" id="3.40.50.2000">
    <property type="entry name" value="Glycogen Phosphorylase B"/>
    <property type="match status" value="2"/>
</dbReference>
<reference evidence="6" key="1">
    <citation type="journal article" date="2023" name="Nat. Commun.">
        <title>Diploid and tetraploid genomes of Acorus and the evolution of monocots.</title>
        <authorList>
            <person name="Ma L."/>
            <person name="Liu K.W."/>
            <person name="Li Z."/>
            <person name="Hsiao Y.Y."/>
            <person name="Qi Y."/>
            <person name="Fu T."/>
            <person name="Tang G.D."/>
            <person name="Zhang D."/>
            <person name="Sun W.H."/>
            <person name="Liu D.K."/>
            <person name="Li Y."/>
            <person name="Chen G.Z."/>
            <person name="Liu X.D."/>
            <person name="Liao X.Y."/>
            <person name="Jiang Y.T."/>
            <person name="Yu X."/>
            <person name="Hao Y."/>
            <person name="Huang J."/>
            <person name="Zhao X.W."/>
            <person name="Ke S."/>
            <person name="Chen Y.Y."/>
            <person name="Wu W.L."/>
            <person name="Hsu J.L."/>
            <person name="Lin Y.F."/>
            <person name="Huang M.D."/>
            <person name="Li C.Y."/>
            <person name="Huang L."/>
            <person name="Wang Z.W."/>
            <person name="Zhao X."/>
            <person name="Zhong W.Y."/>
            <person name="Peng D.H."/>
            <person name="Ahmad S."/>
            <person name="Lan S."/>
            <person name="Zhang J.S."/>
            <person name="Tsai W.C."/>
            <person name="Van de Peer Y."/>
            <person name="Liu Z.J."/>
        </authorList>
    </citation>
    <scope>NUCLEOTIDE SEQUENCE</scope>
    <source>
        <strain evidence="6">CP</strain>
    </source>
</reference>
<dbReference type="AlphaFoldDB" id="A0AAV9E6T1"/>
<dbReference type="EC" id="2.4.1.-" evidence="5"/>
<dbReference type="PANTHER" id="PTHR11926">
    <property type="entry name" value="GLUCOSYL/GLUCURONOSYL TRANSFERASES"/>
    <property type="match status" value="1"/>
</dbReference>
<evidence type="ECO:0000256" key="1">
    <source>
        <dbReference type="ARBA" id="ARBA00009995"/>
    </source>
</evidence>